<keyword evidence="2" id="KW-1185">Reference proteome</keyword>
<reference evidence="1" key="1">
    <citation type="submission" date="2021-03" db="UniProtKB">
        <authorList>
            <consortium name="EnsemblPlants"/>
        </authorList>
    </citation>
    <scope>IDENTIFICATION</scope>
</reference>
<dbReference type="AlphaFoldDB" id="A0A803QM77"/>
<organism evidence="1 2">
    <name type="scientific">Cannabis sativa</name>
    <name type="common">Hemp</name>
    <name type="synonym">Marijuana</name>
    <dbReference type="NCBI Taxonomy" id="3483"/>
    <lineage>
        <taxon>Eukaryota</taxon>
        <taxon>Viridiplantae</taxon>
        <taxon>Streptophyta</taxon>
        <taxon>Embryophyta</taxon>
        <taxon>Tracheophyta</taxon>
        <taxon>Spermatophyta</taxon>
        <taxon>Magnoliopsida</taxon>
        <taxon>eudicotyledons</taxon>
        <taxon>Gunneridae</taxon>
        <taxon>Pentapetalae</taxon>
        <taxon>rosids</taxon>
        <taxon>fabids</taxon>
        <taxon>Rosales</taxon>
        <taxon>Cannabaceae</taxon>
        <taxon>Cannabis</taxon>
    </lineage>
</organism>
<dbReference type="Proteomes" id="UP000596661">
    <property type="component" value="Unassembled WGS sequence"/>
</dbReference>
<evidence type="ECO:0000313" key="1">
    <source>
        <dbReference type="EnsemblPlants" id="cds.evm.model.10.213"/>
    </source>
</evidence>
<evidence type="ECO:0000313" key="2">
    <source>
        <dbReference type="Proteomes" id="UP000596661"/>
    </source>
</evidence>
<proteinExistence type="predicted"/>
<name>A0A803QM77_CANSA</name>
<dbReference type="EnsemblPlants" id="evm.model.10.213">
    <property type="protein sequence ID" value="cds.evm.model.10.213"/>
    <property type="gene ID" value="evm.TU.10.213"/>
</dbReference>
<dbReference type="Gramene" id="evm.model.10.213">
    <property type="protein sequence ID" value="cds.evm.model.10.213"/>
    <property type="gene ID" value="evm.TU.10.213"/>
</dbReference>
<sequence>MGKVAIQCCISYHVILLLSVCGSLVDGLFESIRFLSPQGLIRSTVLCLKPWEFRNEIYHRGTKKPFRLMKNEVMRGFEEHSRAPNNGNIEASEVVNRSIGDSISLVRDHIFVDVAFKTSRWITS</sequence>
<dbReference type="EMBL" id="UZAU01000789">
    <property type="status" value="NOT_ANNOTATED_CDS"/>
    <property type="molecule type" value="Genomic_DNA"/>
</dbReference>
<accession>A0A803QM77</accession>
<protein>
    <submittedName>
        <fullName evidence="1">Uncharacterized protein</fullName>
    </submittedName>
</protein>